<dbReference type="EC" id="2.1.1.37" evidence="3"/>
<gene>
    <name evidence="3" type="primary">dcm2</name>
    <name evidence="3" type="ORF">HMPREF9418_0223</name>
</gene>
<evidence type="ECO:0000313" key="4">
    <source>
        <dbReference type="Proteomes" id="UP000004982"/>
    </source>
</evidence>
<keyword evidence="3" id="KW-0808">Transferase</keyword>
<keyword evidence="1" id="KW-0175">Coiled coil</keyword>
<comment type="caution">
    <text evidence="3">The sequence shown here is derived from an EMBL/GenBank/DDBJ whole genome shotgun (WGS) entry which is preliminary data.</text>
</comment>
<proteinExistence type="predicted"/>
<accession>A0AA36ULU7</accession>
<feature type="domain" description="DUF559" evidence="2">
    <location>
        <begin position="44"/>
        <end position="149"/>
    </location>
</feature>
<dbReference type="SUPFAM" id="SSF52980">
    <property type="entry name" value="Restriction endonuclease-like"/>
    <property type="match status" value="1"/>
</dbReference>
<dbReference type="PANTHER" id="PTHR38590:SF1">
    <property type="entry name" value="BLL0828 PROTEIN"/>
    <property type="match status" value="1"/>
</dbReference>
<dbReference type="GO" id="GO:0003886">
    <property type="term" value="F:DNA (cytosine-5-)-methyltransferase activity"/>
    <property type="evidence" value="ECO:0007669"/>
    <property type="project" value="UniProtKB-EC"/>
</dbReference>
<protein>
    <submittedName>
        <fullName evidence="3">DNA (Cytosine-5-)-methyltransferase</fullName>
        <ecNumber evidence="3">2.1.1.37</ecNumber>
    </submittedName>
</protein>
<dbReference type="CDD" id="cd01038">
    <property type="entry name" value="Endonuclease_DUF559"/>
    <property type="match status" value="1"/>
</dbReference>
<dbReference type="Pfam" id="PF04480">
    <property type="entry name" value="DUF559"/>
    <property type="match status" value="1"/>
</dbReference>
<dbReference type="AlphaFoldDB" id="A0AA36ULU7"/>
<organism evidence="3 4">
    <name type="scientific">Neisseria macacae ATCC 33926</name>
    <dbReference type="NCBI Taxonomy" id="997348"/>
    <lineage>
        <taxon>Bacteria</taxon>
        <taxon>Pseudomonadati</taxon>
        <taxon>Pseudomonadota</taxon>
        <taxon>Betaproteobacteria</taxon>
        <taxon>Neisseriales</taxon>
        <taxon>Neisseriaceae</taxon>
        <taxon>Neisseria</taxon>
    </lineage>
</organism>
<dbReference type="GO" id="GO:0032259">
    <property type="term" value="P:methylation"/>
    <property type="evidence" value="ECO:0007669"/>
    <property type="project" value="UniProtKB-KW"/>
</dbReference>
<dbReference type="InterPro" id="IPR011335">
    <property type="entry name" value="Restrct_endonuc-II-like"/>
</dbReference>
<evidence type="ECO:0000313" key="3">
    <source>
        <dbReference type="EMBL" id="EGQ78339.1"/>
    </source>
</evidence>
<name>A0AA36ULU7_9NEIS</name>
<dbReference type="EMBL" id="AFQE01000015">
    <property type="protein sequence ID" value="EGQ78339.1"/>
    <property type="molecule type" value="Genomic_DNA"/>
</dbReference>
<reference evidence="3 4" key="1">
    <citation type="submission" date="2011-05" db="EMBL/GenBank/DDBJ databases">
        <authorList>
            <person name="Muzny D."/>
            <person name="Qin X."/>
            <person name="Deng J."/>
            <person name="Jiang H."/>
            <person name="Liu Y."/>
            <person name="Qu J."/>
            <person name="Song X.-Z."/>
            <person name="Zhang L."/>
            <person name="Thornton R."/>
            <person name="Coyle M."/>
            <person name="Francisco L."/>
            <person name="Jackson L."/>
            <person name="Javaid M."/>
            <person name="Korchina V."/>
            <person name="Kovar C."/>
            <person name="Mata R."/>
            <person name="Mathew T."/>
            <person name="Ngo R."/>
            <person name="Nguyen L."/>
            <person name="Nguyen N."/>
            <person name="Okwuonu G."/>
            <person name="Ongeri F."/>
            <person name="Pham C."/>
            <person name="Simmons D."/>
            <person name="Wilczek-Boney K."/>
            <person name="Hale W."/>
            <person name="Jakkamsetti A."/>
            <person name="Pham P."/>
            <person name="Ruth R."/>
            <person name="San Lucas F."/>
            <person name="Warren J."/>
            <person name="Zhang J."/>
            <person name="Zhao Z."/>
            <person name="Zhou C."/>
            <person name="Zhu D."/>
            <person name="Lee S."/>
            <person name="Bess C."/>
            <person name="Blankenburg K."/>
            <person name="Forbes L."/>
            <person name="Fu Q."/>
            <person name="Gubbala S."/>
            <person name="Hirani K."/>
            <person name="Jayaseelan J.C."/>
            <person name="Lara F."/>
            <person name="Munidasa M."/>
            <person name="Palculict T."/>
            <person name="Patil S."/>
            <person name="Pu L.-L."/>
            <person name="Saada N."/>
            <person name="Tang L."/>
            <person name="Weissenberger G."/>
            <person name="Zhu Y."/>
            <person name="Hemphill L."/>
            <person name="Shang Y."/>
            <person name="Youmans B."/>
            <person name="Ayvaz T."/>
            <person name="Ross M."/>
            <person name="Santibanez J."/>
            <person name="Aqrawi P."/>
            <person name="Gross S."/>
            <person name="Joshi V."/>
            <person name="Fowler G."/>
            <person name="Nazareth L."/>
            <person name="Reid J."/>
            <person name="Worley K."/>
            <person name="Petrosino J."/>
            <person name="Highlander S."/>
            <person name="Gibbs R."/>
        </authorList>
    </citation>
    <scope>NUCLEOTIDE SEQUENCE [LARGE SCALE GENOMIC DNA]</scope>
    <source>
        <strain evidence="3 4">ATCC 33926</strain>
    </source>
</reference>
<dbReference type="Proteomes" id="UP000004982">
    <property type="component" value="Unassembled WGS sequence"/>
</dbReference>
<evidence type="ECO:0000259" key="2">
    <source>
        <dbReference type="Pfam" id="PF04480"/>
    </source>
</evidence>
<feature type="coiled-coil region" evidence="1">
    <location>
        <begin position="34"/>
        <end position="61"/>
    </location>
</feature>
<keyword evidence="3" id="KW-0489">Methyltransferase</keyword>
<dbReference type="InterPro" id="IPR047216">
    <property type="entry name" value="Endonuclease_DUF559_bact"/>
</dbReference>
<dbReference type="InterPro" id="IPR007569">
    <property type="entry name" value="DUF559"/>
</dbReference>
<evidence type="ECO:0000256" key="1">
    <source>
        <dbReference type="SAM" id="Coils"/>
    </source>
</evidence>
<dbReference type="Gene3D" id="3.40.960.10">
    <property type="entry name" value="VSR Endonuclease"/>
    <property type="match status" value="1"/>
</dbReference>
<dbReference type="PANTHER" id="PTHR38590">
    <property type="entry name" value="BLL0828 PROTEIN"/>
    <property type="match status" value="1"/>
</dbReference>
<sequence>MGVVLGIFRNRFLYGQDSGVLRIGRLKKIKANSAMRYSTRNTALKQNVRNLKQNMTLAEQKLWHHLRGKRLNGIKFRRQQTIGGYIVDFVSMEHRLIIELDGGQHSEQIEYDERRTAFLNAQGYRVLRFWNNEALQQTEAVLEKIIEMCGGK</sequence>